<keyword evidence="2 3" id="KW-0808">Transferase</keyword>
<accession>A0A0W8FV27</accession>
<dbReference type="GO" id="GO:0005829">
    <property type="term" value="C:cytosol"/>
    <property type="evidence" value="ECO:0007669"/>
    <property type="project" value="TreeGrafter"/>
</dbReference>
<gene>
    <name evidence="3" type="ORF">ASZ90_005490</name>
</gene>
<keyword evidence="1" id="KW-0328">Glycosyltransferase</keyword>
<evidence type="ECO:0000256" key="2">
    <source>
        <dbReference type="ARBA" id="ARBA00022679"/>
    </source>
</evidence>
<name>A0A0W8FV27_9ZZZZ</name>
<evidence type="ECO:0000256" key="1">
    <source>
        <dbReference type="ARBA" id="ARBA00022676"/>
    </source>
</evidence>
<organism evidence="3">
    <name type="scientific">hydrocarbon metagenome</name>
    <dbReference type="NCBI Taxonomy" id="938273"/>
    <lineage>
        <taxon>unclassified sequences</taxon>
        <taxon>metagenomes</taxon>
        <taxon>ecological metagenomes</taxon>
    </lineage>
</organism>
<dbReference type="GO" id="GO:0008713">
    <property type="term" value="F:ADP-heptose-lipopolysaccharide heptosyltransferase activity"/>
    <property type="evidence" value="ECO:0007669"/>
    <property type="project" value="TreeGrafter"/>
</dbReference>
<comment type="caution">
    <text evidence="3">The sequence shown here is derived from an EMBL/GenBank/DDBJ whole genome shotgun (WGS) entry which is preliminary data.</text>
</comment>
<dbReference type="PANTHER" id="PTHR30160:SF15">
    <property type="entry name" value="GLYCOSYLTRANSFERASE HI_0523-RELATED"/>
    <property type="match status" value="1"/>
</dbReference>
<dbReference type="InterPro" id="IPR002201">
    <property type="entry name" value="Glyco_trans_9"/>
</dbReference>
<dbReference type="Pfam" id="PF01075">
    <property type="entry name" value="Glyco_transf_9"/>
    <property type="match status" value="1"/>
</dbReference>
<dbReference type="CDD" id="cd03789">
    <property type="entry name" value="GT9_LPS_heptosyltransferase"/>
    <property type="match status" value="1"/>
</dbReference>
<dbReference type="Gene3D" id="3.40.50.2000">
    <property type="entry name" value="Glycogen Phosphorylase B"/>
    <property type="match status" value="2"/>
</dbReference>
<dbReference type="PANTHER" id="PTHR30160">
    <property type="entry name" value="TETRAACYLDISACCHARIDE 4'-KINASE-RELATED"/>
    <property type="match status" value="1"/>
</dbReference>
<dbReference type="InterPro" id="IPR051199">
    <property type="entry name" value="LPS_LOS_Heptosyltrfase"/>
</dbReference>
<proteinExistence type="predicted"/>
<evidence type="ECO:0000313" key="3">
    <source>
        <dbReference type="EMBL" id="KUG24689.1"/>
    </source>
</evidence>
<reference evidence="3" key="1">
    <citation type="journal article" date="2015" name="Proc. Natl. Acad. Sci. U.S.A.">
        <title>Networks of energetic and metabolic interactions define dynamics in microbial communities.</title>
        <authorList>
            <person name="Embree M."/>
            <person name="Liu J.K."/>
            <person name="Al-Bassam M.M."/>
            <person name="Zengler K."/>
        </authorList>
    </citation>
    <scope>NUCLEOTIDE SEQUENCE</scope>
</reference>
<protein>
    <submittedName>
        <fullName evidence="3">Adp-heptose--lipooligosaccharide heptosyltransferase ii</fullName>
    </submittedName>
</protein>
<dbReference type="GO" id="GO:0009244">
    <property type="term" value="P:lipopolysaccharide core region biosynthetic process"/>
    <property type="evidence" value="ECO:0007669"/>
    <property type="project" value="TreeGrafter"/>
</dbReference>
<sequence>MNNRRKILIIRTDRIGDVVLTLPMAKIIKKKFPNSQITFLVREYTASFPRNSSYVDHTIILPTKNGKINFFKLVSLIRKEKFDAAIIVYPRLVISLAVGLSGIKQRIGSGFRLFSFLFTDKVYEHRKRGDKHELEYNLSLLASLGIDEIEKNSVSFDIQVTKISEQKIDTLLKELKVPEDKKLVIVHPGSGGSSIDLPISSFIKFTERLARELDYSILITGSETEKKTCEKFMIEKNTYNLAGKLNLEELTALINRSNLLIANSTGPIHIAAALDKYVVGFYPKIKECSVERWGPYTNKKLIFSPTIDCSNCTREQCERLNCMSSINVDDVFSGIQKLLN</sequence>
<dbReference type="EMBL" id="LNQE01000833">
    <property type="protein sequence ID" value="KUG24689.1"/>
    <property type="molecule type" value="Genomic_DNA"/>
</dbReference>
<dbReference type="SUPFAM" id="SSF53756">
    <property type="entry name" value="UDP-Glycosyltransferase/glycogen phosphorylase"/>
    <property type="match status" value="1"/>
</dbReference>
<dbReference type="AlphaFoldDB" id="A0A0W8FV27"/>